<keyword evidence="3" id="KW-0808">Transferase</keyword>
<dbReference type="EC" id="2.1.1.72" evidence="1"/>
<dbReference type="InterPro" id="IPR002052">
    <property type="entry name" value="DNA_methylase_N6_adenine_CS"/>
</dbReference>
<dbReference type="InterPro" id="IPR011639">
    <property type="entry name" value="MethylTrfase_TaqI-like_dom"/>
</dbReference>
<feature type="domain" description="TaqI-like C-terminal specificity" evidence="9">
    <location>
        <begin position="241"/>
        <end position="360"/>
    </location>
</feature>
<dbReference type="Pfam" id="PF12950">
    <property type="entry name" value="TaqI_C"/>
    <property type="match status" value="1"/>
</dbReference>
<dbReference type="AlphaFoldDB" id="X0SU32"/>
<feature type="non-terminal residue" evidence="10">
    <location>
        <position position="368"/>
    </location>
</feature>
<evidence type="ECO:0000256" key="7">
    <source>
        <dbReference type="ARBA" id="ARBA00047942"/>
    </source>
</evidence>
<evidence type="ECO:0000256" key="2">
    <source>
        <dbReference type="ARBA" id="ARBA00022603"/>
    </source>
</evidence>
<dbReference type="PANTHER" id="PTHR33841">
    <property type="entry name" value="DNA METHYLTRANSFERASE YEEA-RELATED"/>
    <property type="match status" value="1"/>
</dbReference>
<dbReference type="EMBL" id="BARS01004887">
    <property type="protein sequence ID" value="GAF84464.1"/>
    <property type="molecule type" value="Genomic_DNA"/>
</dbReference>
<feature type="domain" description="Type II methyltransferase M.TaqI-like" evidence="8">
    <location>
        <begin position="13"/>
        <end position="132"/>
    </location>
</feature>
<evidence type="ECO:0000256" key="4">
    <source>
        <dbReference type="ARBA" id="ARBA00022691"/>
    </source>
</evidence>
<dbReference type="GO" id="GO:0009307">
    <property type="term" value="P:DNA restriction-modification system"/>
    <property type="evidence" value="ECO:0007669"/>
    <property type="project" value="UniProtKB-KW"/>
</dbReference>
<dbReference type="InterPro" id="IPR025931">
    <property type="entry name" value="TaqI_C"/>
</dbReference>
<accession>X0SU32</accession>
<dbReference type="GO" id="GO:0009007">
    <property type="term" value="F:site-specific DNA-methyltransferase (adenine-specific) activity"/>
    <property type="evidence" value="ECO:0007669"/>
    <property type="project" value="UniProtKB-EC"/>
</dbReference>
<evidence type="ECO:0000256" key="3">
    <source>
        <dbReference type="ARBA" id="ARBA00022679"/>
    </source>
</evidence>
<dbReference type="Gene3D" id="3.40.50.150">
    <property type="entry name" value="Vaccinia Virus protein VP39"/>
    <property type="match status" value="1"/>
</dbReference>
<dbReference type="Pfam" id="PF07669">
    <property type="entry name" value="Eco57I"/>
    <property type="match status" value="1"/>
</dbReference>
<evidence type="ECO:0000256" key="5">
    <source>
        <dbReference type="ARBA" id="ARBA00022747"/>
    </source>
</evidence>
<evidence type="ECO:0000313" key="10">
    <source>
        <dbReference type="EMBL" id="GAF84464.1"/>
    </source>
</evidence>
<keyword evidence="5" id="KW-0680">Restriction system</keyword>
<reference evidence="10" key="1">
    <citation type="journal article" date="2014" name="Front. Microbiol.">
        <title>High frequency of phylogenetically diverse reductive dehalogenase-homologous genes in deep subseafloor sedimentary metagenomes.</title>
        <authorList>
            <person name="Kawai M."/>
            <person name="Futagami T."/>
            <person name="Toyoda A."/>
            <person name="Takaki Y."/>
            <person name="Nishi S."/>
            <person name="Hori S."/>
            <person name="Arai W."/>
            <person name="Tsubouchi T."/>
            <person name="Morono Y."/>
            <person name="Uchiyama I."/>
            <person name="Ito T."/>
            <person name="Fujiyama A."/>
            <person name="Inagaki F."/>
            <person name="Takami H."/>
        </authorList>
    </citation>
    <scope>NUCLEOTIDE SEQUENCE</scope>
    <source>
        <strain evidence="10">Expedition CK06-06</strain>
    </source>
</reference>
<name>X0SU32_9ZZZZ</name>
<comment type="caution">
    <text evidence="10">The sequence shown here is derived from an EMBL/GenBank/DDBJ whole genome shotgun (WGS) entry which is preliminary data.</text>
</comment>
<sequence length="368" mass="42850">MISYDIHDQSDLFSEQEQDKINPFEWNSKITGFGKILKKGGFDVVIGNPPYGAFLDEIEKEYIKKTYKSYKYKFDSYLYFIEKAIRLAKGGGYISFITPELWLTLENCVNLRRFVSTQTGFAKLKVFGENVFSSAVVNTIVFILRQKRSTKYLIVETKDDSWKILSTVWKNNELLSIDYRLKPKIATVINKIKEGSLPLVYFGKAIQGITAYDRYSGQNPILIKKRAYHFNNKKDETCGKWLQGRDINRYSVSWSGEWLSYGPWLAAPREYIYFKGPRLLYREIPGKDLRIQATFVNDVLFYGHSITPFKMFEDKSISIKYLLGITNSKIISWYGRFILPNFGKKTFPKLNPQDIKELPIPNIDMNID</sequence>
<protein>
    <recommendedName>
        <fullName evidence="1">site-specific DNA-methyltransferase (adenine-specific)</fullName>
        <ecNumber evidence="1">2.1.1.72</ecNumber>
    </recommendedName>
</protein>
<organism evidence="10">
    <name type="scientific">marine sediment metagenome</name>
    <dbReference type="NCBI Taxonomy" id="412755"/>
    <lineage>
        <taxon>unclassified sequences</taxon>
        <taxon>metagenomes</taxon>
        <taxon>ecological metagenomes</taxon>
    </lineage>
</organism>
<dbReference type="GO" id="GO:0032259">
    <property type="term" value="P:methylation"/>
    <property type="evidence" value="ECO:0007669"/>
    <property type="project" value="UniProtKB-KW"/>
</dbReference>
<evidence type="ECO:0000259" key="8">
    <source>
        <dbReference type="Pfam" id="PF07669"/>
    </source>
</evidence>
<evidence type="ECO:0000259" key="9">
    <source>
        <dbReference type="Pfam" id="PF12950"/>
    </source>
</evidence>
<keyword evidence="4" id="KW-0949">S-adenosyl-L-methionine</keyword>
<dbReference type="GO" id="GO:0003677">
    <property type="term" value="F:DNA binding"/>
    <property type="evidence" value="ECO:0007669"/>
    <property type="project" value="UniProtKB-KW"/>
</dbReference>
<dbReference type="PROSITE" id="PS00092">
    <property type="entry name" value="N6_MTASE"/>
    <property type="match status" value="1"/>
</dbReference>
<dbReference type="InterPro" id="IPR029063">
    <property type="entry name" value="SAM-dependent_MTases_sf"/>
</dbReference>
<dbReference type="PRINTS" id="PR00507">
    <property type="entry name" value="N12N6MTFRASE"/>
</dbReference>
<keyword evidence="6" id="KW-0238">DNA-binding</keyword>
<gene>
    <name evidence="10" type="ORF">S01H1_09564</name>
</gene>
<dbReference type="SUPFAM" id="SSF53335">
    <property type="entry name" value="S-adenosyl-L-methionine-dependent methyltransferases"/>
    <property type="match status" value="1"/>
</dbReference>
<evidence type="ECO:0000256" key="1">
    <source>
        <dbReference type="ARBA" id="ARBA00011900"/>
    </source>
</evidence>
<dbReference type="PANTHER" id="PTHR33841:SF1">
    <property type="entry name" value="DNA METHYLTRANSFERASE A"/>
    <property type="match status" value="1"/>
</dbReference>
<proteinExistence type="predicted"/>
<keyword evidence="2" id="KW-0489">Methyltransferase</keyword>
<comment type="catalytic activity">
    <reaction evidence="7">
        <text>a 2'-deoxyadenosine in DNA + S-adenosyl-L-methionine = an N(6)-methyl-2'-deoxyadenosine in DNA + S-adenosyl-L-homocysteine + H(+)</text>
        <dbReference type="Rhea" id="RHEA:15197"/>
        <dbReference type="Rhea" id="RHEA-COMP:12418"/>
        <dbReference type="Rhea" id="RHEA-COMP:12419"/>
        <dbReference type="ChEBI" id="CHEBI:15378"/>
        <dbReference type="ChEBI" id="CHEBI:57856"/>
        <dbReference type="ChEBI" id="CHEBI:59789"/>
        <dbReference type="ChEBI" id="CHEBI:90615"/>
        <dbReference type="ChEBI" id="CHEBI:90616"/>
        <dbReference type="EC" id="2.1.1.72"/>
    </reaction>
</comment>
<evidence type="ECO:0000256" key="6">
    <source>
        <dbReference type="ARBA" id="ARBA00023125"/>
    </source>
</evidence>
<dbReference type="InterPro" id="IPR050953">
    <property type="entry name" value="N4_N6_ade-DNA_methylase"/>
</dbReference>